<accession>C1HAZ8</accession>
<dbReference type="GeneID" id="9093379"/>
<dbReference type="HOGENOM" id="CLU_773778_0_0_1"/>
<evidence type="ECO:0000313" key="3">
    <source>
        <dbReference type="Proteomes" id="UP000002059"/>
    </source>
</evidence>
<protein>
    <recommendedName>
        <fullName evidence="1">DUF7730 domain-containing protein</fullName>
    </recommendedName>
</protein>
<dbReference type="PANTHER" id="PTHR38790">
    <property type="entry name" value="2EXR DOMAIN-CONTAINING PROTEIN-RELATED"/>
    <property type="match status" value="1"/>
</dbReference>
<organism evidence="2 3">
    <name type="scientific">Paracoccidioides lutzii (strain ATCC MYA-826 / Pb01)</name>
    <name type="common">Paracoccidioides brasiliensis</name>
    <dbReference type="NCBI Taxonomy" id="502779"/>
    <lineage>
        <taxon>Eukaryota</taxon>
        <taxon>Fungi</taxon>
        <taxon>Dikarya</taxon>
        <taxon>Ascomycota</taxon>
        <taxon>Pezizomycotina</taxon>
        <taxon>Eurotiomycetes</taxon>
        <taxon>Eurotiomycetidae</taxon>
        <taxon>Onygenales</taxon>
        <taxon>Ajellomycetaceae</taxon>
        <taxon>Paracoccidioides</taxon>
    </lineage>
</organism>
<name>C1HAZ8_PARBA</name>
<dbReference type="PANTHER" id="PTHR38790:SF4">
    <property type="entry name" value="2EXR DOMAIN-CONTAINING PROTEIN"/>
    <property type="match status" value="1"/>
</dbReference>
<feature type="domain" description="DUF7730" evidence="1">
    <location>
        <begin position="60"/>
        <end position="188"/>
    </location>
</feature>
<evidence type="ECO:0000259" key="1">
    <source>
        <dbReference type="Pfam" id="PF24864"/>
    </source>
</evidence>
<dbReference type="KEGG" id="pbl:PAAG_07862"/>
<dbReference type="OMA" id="TDINICP"/>
<keyword evidence="3" id="KW-1185">Reference proteome</keyword>
<dbReference type="AlphaFoldDB" id="C1HAZ8"/>
<dbReference type="Proteomes" id="UP000002059">
    <property type="component" value="Partially assembled WGS sequence"/>
</dbReference>
<gene>
    <name evidence="2" type="ORF">PAAG_07862</name>
</gene>
<dbReference type="InterPro" id="IPR056632">
    <property type="entry name" value="DUF7730"/>
</dbReference>
<proteinExistence type="predicted"/>
<dbReference type="eggNOG" id="ENOG502RFXV">
    <property type="taxonomic scope" value="Eukaryota"/>
</dbReference>
<sequence length="334" mass="38045">MVATAPLLQRIFRKLNPQHGKRWPPRPTKAALKEFMTRTPATDINICPPGSTDPSLAVRDSMFFNKLPPELRRQIYVLAFGNGVVHVEDDGTDHLSRMAYFCPYALDWRLPREDDCEDAYGRALDKFGRVLIGVMGWLLSCRLAYIEAIDVLYSANTIRLRSVGMLPRLPNHLPPRILQCITSVELTPKVPLLSIPEDLLCSLPRSIFPRLRKLYLLLSDIDPLPWYPYGVFFGDDRNEATEVVALLKRADRMAQKLLSPPSRLEMFEIAVRNATFQSLVSAQRKQQTTVVQKSPRYQHAERFWRSLGDVDVEVDGAIAVGRNDTKKLGYWIGL</sequence>
<evidence type="ECO:0000313" key="2">
    <source>
        <dbReference type="EMBL" id="EEH37444.2"/>
    </source>
</evidence>
<reference evidence="2 3" key="1">
    <citation type="journal article" date="2011" name="PLoS Genet.">
        <title>Comparative genomic analysis of human fungal pathogens causing paracoccidioidomycosis.</title>
        <authorList>
            <person name="Desjardins C.A."/>
            <person name="Champion M.D."/>
            <person name="Holder J.W."/>
            <person name="Muszewska A."/>
            <person name="Goldberg J."/>
            <person name="Bailao A.M."/>
            <person name="Brigido M.M."/>
            <person name="Ferreira M.E."/>
            <person name="Garcia A.M."/>
            <person name="Grynberg M."/>
            <person name="Gujja S."/>
            <person name="Heiman D.I."/>
            <person name="Henn M.R."/>
            <person name="Kodira C.D."/>
            <person name="Leon-Narvaez H."/>
            <person name="Longo L.V."/>
            <person name="Ma L.J."/>
            <person name="Malavazi I."/>
            <person name="Matsuo A.L."/>
            <person name="Morais F.V."/>
            <person name="Pereira M."/>
            <person name="Rodriguez-Brito S."/>
            <person name="Sakthikumar S."/>
            <person name="Salem-Izacc S.M."/>
            <person name="Sykes S.M."/>
            <person name="Teixeira M.M."/>
            <person name="Vallejo M.C."/>
            <person name="Walter M.E."/>
            <person name="Yandava C."/>
            <person name="Young S."/>
            <person name="Zeng Q."/>
            <person name="Zucker J."/>
            <person name="Felipe M.S."/>
            <person name="Goldman G.H."/>
            <person name="Haas B.J."/>
            <person name="McEwen J.G."/>
            <person name="Nino-Vega G."/>
            <person name="Puccia R."/>
            <person name="San-Blas G."/>
            <person name="Soares C.M."/>
            <person name="Birren B.W."/>
            <person name="Cuomo C.A."/>
        </authorList>
    </citation>
    <scope>NUCLEOTIDE SEQUENCE [LARGE SCALE GENOMIC DNA]</scope>
    <source>
        <strain evidence="3">ATCC MYA-826 / Pb01</strain>
    </source>
</reference>
<dbReference type="Pfam" id="PF24864">
    <property type="entry name" value="DUF7730"/>
    <property type="match status" value="1"/>
</dbReference>
<dbReference type="OrthoDB" id="515692at2759"/>
<dbReference type="VEuPathDB" id="FungiDB:PAAG_07862"/>
<dbReference type="RefSeq" id="XP_002790173.2">
    <property type="nucleotide sequence ID" value="XM_002790127.2"/>
</dbReference>
<dbReference type="EMBL" id="KN294018">
    <property type="protein sequence ID" value="EEH37444.2"/>
    <property type="molecule type" value="Genomic_DNA"/>
</dbReference>